<organism evidence="3">
    <name type="scientific">Trypanosoma congolense (strain IL3000)</name>
    <dbReference type="NCBI Taxonomy" id="1068625"/>
    <lineage>
        <taxon>Eukaryota</taxon>
        <taxon>Discoba</taxon>
        <taxon>Euglenozoa</taxon>
        <taxon>Kinetoplastea</taxon>
        <taxon>Metakinetoplastina</taxon>
        <taxon>Trypanosomatida</taxon>
        <taxon>Trypanosomatidae</taxon>
        <taxon>Trypanosoma</taxon>
        <taxon>Nannomonas</taxon>
    </lineage>
</organism>
<dbReference type="GO" id="GO:0000145">
    <property type="term" value="C:exocyst"/>
    <property type="evidence" value="ECO:0007669"/>
    <property type="project" value="TreeGrafter"/>
</dbReference>
<gene>
    <name evidence="3" type="ORF">TCIL3000_8_2370</name>
</gene>
<evidence type="ECO:0000313" key="3">
    <source>
        <dbReference type="EMBL" id="CCC92018.1"/>
    </source>
</evidence>
<dbReference type="GO" id="GO:0006893">
    <property type="term" value="P:Golgi to plasma membrane transport"/>
    <property type="evidence" value="ECO:0007669"/>
    <property type="project" value="TreeGrafter"/>
</dbReference>
<accession>G0URK6</accession>
<feature type="compositionally biased region" description="Polar residues" evidence="1">
    <location>
        <begin position="160"/>
        <end position="184"/>
    </location>
</feature>
<dbReference type="PANTHER" id="PTHR12100:SF0">
    <property type="entry name" value="EXOCYST COMPLEX COMPONENT 5"/>
    <property type="match status" value="1"/>
</dbReference>
<dbReference type="InterPro" id="IPR009976">
    <property type="entry name" value="Sec10-like"/>
</dbReference>
<evidence type="ECO:0000256" key="1">
    <source>
        <dbReference type="SAM" id="MobiDB-lite"/>
    </source>
</evidence>
<sequence length="357" mass="39061">MRNDRDNWRSKPKQESGVLTNIETEAQQCGMRLLFFAQSSMVSLSDAIEGSCGHLLEQDLKMASTIEKKKALAFAPLEGRAELLLNHCAQAIVVRSLSLLQHFQHRNDYTPKVAKGADAEVIAPPCTRACTLFCKYIAQQFERAKEFINAPSGGIPHRTGSFQAPSSDQGTASNQLISSNTSPRSRQFWSENHCIHGGAPGNSSSGSIGAFLSAAAASDLLEADRSRARKMGMQQLLFGDGAPSPFVRTIGVCLYRGISVHLKNYSVSDRGALVYKQDVTAYVEAMQPLARSAGLGGAVVDVLFRLLKETASLMIMPPDHLKGVWNTGLLRLLSNEEKVQIIKMRVDLHDNFRDVVK</sequence>
<dbReference type="InterPro" id="IPR048627">
    <property type="entry name" value="Sec10_HB"/>
</dbReference>
<name>G0URK6_TRYCI</name>
<dbReference type="EMBL" id="HE575321">
    <property type="protein sequence ID" value="CCC92018.1"/>
    <property type="molecule type" value="Genomic_DNA"/>
</dbReference>
<protein>
    <submittedName>
        <fullName evidence="3">Uncharacterized protein TCIL3000_8_2370</fullName>
    </submittedName>
</protein>
<reference evidence="3" key="1">
    <citation type="journal article" date="2012" name="Proc. Natl. Acad. Sci. U.S.A.">
        <title>Antigenic diversity is generated by distinct evolutionary mechanisms in African trypanosome species.</title>
        <authorList>
            <person name="Jackson A.P."/>
            <person name="Berry A."/>
            <person name="Aslett M."/>
            <person name="Allison H.C."/>
            <person name="Burton P."/>
            <person name="Vavrova-Anderson J."/>
            <person name="Brown R."/>
            <person name="Browne H."/>
            <person name="Corton N."/>
            <person name="Hauser H."/>
            <person name="Gamble J."/>
            <person name="Gilderthorp R."/>
            <person name="Marcello L."/>
            <person name="McQuillan J."/>
            <person name="Otto T.D."/>
            <person name="Quail M.A."/>
            <person name="Sanders M.J."/>
            <person name="van Tonder A."/>
            <person name="Ginger M.L."/>
            <person name="Field M.C."/>
            <person name="Barry J.D."/>
            <person name="Hertz-Fowler C."/>
            <person name="Berriman M."/>
        </authorList>
    </citation>
    <scope>NUCLEOTIDE SEQUENCE</scope>
    <source>
        <strain evidence="3">IL3000</strain>
    </source>
</reference>
<feature type="region of interest" description="Disordered" evidence="1">
    <location>
        <begin position="150"/>
        <end position="184"/>
    </location>
</feature>
<dbReference type="PANTHER" id="PTHR12100">
    <property type="entry name" value="SEC10"/>
    <property type="match status" value="1"/>
</dbReference>
<dbReference type="Pfam" id="PF07393">
    <property type="entry name" value="Sec10_HB"/>
    <property type="match status" value="1"/>
</dbReference>
<evidence type="ECO:0000259" key="2">
    <source>
        <dbReference type="Pfam" id="PF07393"/>
    </source>
</evidence>
<proteinExistence type="predicted"/>
<dbReference type="VEuPathDB" id="TriTrypDB:TcIL3000_8_2370"/>
<dbReference type="GO" id="GO:0006887">
    <property type="term" value="P:exocytosis"/>
    <property type="evidence" value="ECO:0007669"/>
    <property type="project" value="TreeGrafter"/>
</dbReference>
<dbReference type="AlphaFoldDB" id="G0URK6"/>
<feature type="domain" description="Exocyst complex component Sec10-like alpha-helical bundle" evidence="2">
    <location>
        <begin position="39"/>
        <end position="350"/>
    </location>
</feature>